<organism evidence="1">
    <name type="scientific">marine sediment metagenome</name>
    <dbReference type="NCBI Taxonomy" id="412755"/>
    <lineage>
        <taxon>unclassified sequences</taxon>
        <taxon>metagenomes</taxon>
        <taxon>ecological metagenomes</taxon>
    </lineage>
</organism>
<gene>
    <name evidence="1" type="ORF">S01H1_67958</name>
</gene>
<dbReference type="GO" id="GO:0051536">
    <property type="term" value="F:iron-sulfur cluster binding"/>
    <property type="evidence" value="ECO:0007669"/>
    <property type="project" value="InterPro"/>
</dbReference>
<dbReference type="AlphaFoldDB" id="X0XW84"/>
<reference evidence="1" key="1">
    <citation type="journal article" date="2014" name="Front. Microbiol.">
        <title>High frequency of phylogenetically diverse reductive dehalogenase-homologous genes in deep subseafloor sedimentary metagenomes.</title>
        <authorList>
            <person name="Kawai M."/>
            <person name="Futagami T."/>
            <person name="Toyoda A."/>
            <person name="Takaki Y."/>
            <person name="Nishi S."/>
            <person name="Hori S."/>
            <person name="Arai W."/>
            <person name="Tsubouchi T."/>
            <person name="Morono Y."/>
            <person name="Uchiyama I."/>
            <person name="Ito T."/>
            <person name="Fujiyama A."/>
            <person name="Inagaki F."/>
            <person name="Takami H."/>
        </authorList>
    </citation>
    <scope>NUCLEOTIDE SEQUENCE</scope>
    <source>
        <strain evidence="1">Expedition CK06-06</strain>
    </source>
</reference>
<accession>X0XW84</accession>
<comment type="caution">
    <text evidence="1">The sequence shown here is derived from an EMBL/GenBank/DDBJ whole genome shotgun (WGS) entry which is preliminary data.</text>
</comment>
<dbReference type="Gene3D" id="1.10.1060.10">
    <property type="entry name" value="Alpha-helical ferredoxin"/>
    <property type="match status" value="1"/>
</dbReference>
<feature type="non-terminal residue" evidence="1">
    <location>
        <position position="1"/>
    </location>
</feature>
<protein>
    <recommendedName>
        <fullName evidence="2">Fumarate reductase iron-sulfur subunit</fullName>
    </recommendedName>
</protein>
<evidence type="ECO:0000313" key="1">
    <source>
        <dbReference type="EMBL" id="GAG29026.1"/>
    </source>
</evidence>
<dbReference type="SUPFAM" id="SSF46548">
    <property type="entry name" value="alpha-helical ferredoxin"/>
    <property type="match status" value="1"/>
</dbReference>
<name>X0XW84_9ZZZZ</name>
<proteinExistence type="predicted"/>
<dbReference type="EMBL" id="BARS01045036">
    <property type="protein sequence ID" value="GAG29026.1"/>
    <property type="molecule type" value="Genomic_DNA"/>
</dbReference>
<evidence type="ECO:0008006" key="2">
    <source>
        <dbReference type="Google" id="ProtNLM"/>
    </source>
</evidence>
<dbReference type="InterPro" id="IPR009051">
    <property type="entry name" value="Helical_ferredxn"/>
</dbReference>
<sequence>VAACVTAQMRDDFVGAAGLLRIARFWIDPRDERTGADFFDVVGSDTGVFGCVGLLACHDYCPKNLPLMEQLAYLRRRITLAGLRSAVGKKDRQPKEPEAVS</sequence>